<keyword evidence="1" id="KW-0472">Membrane</keyword>
<dbReference type="EMBL" id="QRHA01000003">
    <property type="protein sequence ID" value="RDV27601.1"/>
    <property type="molecule type" value="Genomic_DNA"/>
</dbReference>
<dbReference type="AlphaFoldDB" id="A0A3D8MBU6"/>
<sequence length="442" mass="49620">MFRPKLWLAGLAALCCFYASAQQQASDAVNPTAESPIEQLGSEFHNSIQLLQNRFRVDHNVEELTLVFFREYGSAPVVLVQPDGSKIFQGQVEDMDEDGPMYWFYTETYDLIRIKNPVPGPWQAVGQVLPGSRAMVLSDLKLHVAPLPSMIFSGEILKQTAHLTNGGKPLEFNQFRDLVELTFELISTNNPDFDNFGADNELVARFEDNGRGMDEAPLDGVFTGQFNLSVPAGEWTPVFRVSTPMFTREQVEPELRLHPNPVNVSVVQDSGEEGYHALLIDANRELVKMDTLLVDGKIRYPNGDMQNFSLTKLSSDIREHRIIAYEEGIFRVKLTAYGSTVNGREFILDVPEFTFLAEFPVPEEEFIEEVSELELQAPFDEETLSDEIPSDYELVATISPESEPEMDSATLTMWLLAVNGSILMAGGMIVGLLIWRRRKLAA</sequence>
<keyword evidence="2" id="KW-0732">Signal</keyword>
<keyword evidence="4" id="KW-1185">Reference proteome</keyword>
<evidence type="ECO:0000256" key="1">
    <source>
        <dbReference type="SAM" id="Phobius"/>
    </source>
</evidence>
<protein>
    <submittedName>
        <fullName evidence="3">TIGR03503 family protein</fullName>
    </submittedName>
</protein>
<keyword evidence="1" id="KW-0812">Transmembrane</keyword>
<gene>
    <name evidence="3" type="ORF">DXV75_05300</name>
</gene>
<feature type="chain" id="PRO_5017800318" evidence="2">
    <location>
        <begin position="22"/>
        <end position="442"/>
    </location>
</feature>
<dbReference type="RefSeq" id="WP_115592499.1">
    <property type="nucleotide sequence ID" value="NZ_QRHA01000003.1"/>
</dbReference>
<dbReference type="OrthoDB" id="798937at2"/>
<dbReference type="InterPro" id="IPR020010">
    <property type="entry name" value="CHP03503"/>
</dbReference>
<dbReference type="Proteomes" id="UP000256561">
    <property type="component" value="Unassembled WGS sequence"/>
</dbReference>
<dbReference type="NCBIfam" id="TIGR03503">
    <property type="entry name" value="TIGR03503 family protein"/>
    <property type="match status" value="1"/>
</dbReference>
<reference evidence="4" key="1">
    <citation type="submission" date="2018-08" db="EMBL/GenBank/DDBJ databases">
        <authorList>
            <person name="Zhang J."/>
            <person name="Du Z.-J."/>
        </authorList>
    </citation>
    <scope>NUCLEOTIDE SEQUENCE [LARGE SCALE GENOMIC DNA]</scope>
    <source>
        <strain evidence="4">KCTC 52655</strain>
    </source>
</reference>
<comment type="caution">
    <text evidence="3">The sequence shown here is derived from an EMBL/GenBank/DDBJ whole genome shotgun (WGS) entry which is preliminary data.</text>
</comment>
<feature type="signal peptide" evidence="2">
    <location>
        <begin position="1"/>
        <end position="21"/>
    </location>
</feature>
<name>A0A3D8MBU6_9ALTE</name>
<feature type="transmembrane region" description="Helical" evidence="1">
    <location>
        <begin position="411"/>
        <end position="435"/>
    </location>
</feature>
<evidence type="ECO:0000313" key="4">
    <source>
        <dbReference type="Proteomes" id="UP000256561"/>
    </source>
</evidence>
<proteinExistence type="predicted"/>
<evidence type="ECO:0000313" key="3">
    <source>
        <dbReference type="EMBL" id="RDV27601.1"/>
    </source>
</evidence>
<evidence type="ECO:0000256" key="2">
    <source>
        <dbReference type="SAM" id="SignalP"/>
    </source>
</evidence>
<keyword evidence="1" id="KW-1133">Transmembrane helix</keyword>
<organism evidence="3 4">
    <name type="scientific">Alteromonas aestuariivivens</name>
    <dbReference type="NCBI Taxonomy" id="1938339"/>
    <lineage>
        <taxon>Bacteria</taxon>
        <taxon>Pseudomonadati</taxon>
        <taxon>Pseudomonadota</taxon>
        <taxon>Gammaproteobacteria</taxon>
        <taxon>Alteromonadales</taxon>
        <taxon>Alteromonadaceae</taxon>
        <taxon>Alteromonas/Salinimonas group</taxon>
        <taxon>Alteromonas</taxon>
    </lineage>
</organism>
<accession>A0A3D8MBU6</accession>